<dbReference type="KEGG" id="maic:MAIC_34880"/>
<evidence type="ECO:0000313" key="3">
    <source>
        <dbReference type="EMBL" id="BBX08685.1"/>
    </source>
</evidence>
<dbReference type="RefSeq" id="WP_115320643.1">
    <property type="nucleotide sequence ID" value="NZ_AP022561.1"/>
</dbReference>
<feature type="domain" description="PE-PPE" evidence="2">
    <location>
        <begin position="85"/>
        <end position="317"/>
    </location>
</feature>
<dbReference type="Pfam" id="PF08237">
    <property type="entry name" value="PE-PPE"/>
    <property type="match status" value="1"/>
</dbReference>
<accession>A0AAD1MDI9</accession>
<dbReference type="Gene3D" id="3.40.50.1820">
    <property type="entry name" value="alpha/beta hydrolase"/>
    <property type="match status" value="1"/>
</dbReference>
<evidence type="ECO:0000313" key="4">
    <source>
        <dbReference type="Proteomes" id="UP000467327"/>
    </source>
</evidence>
<evidence type="ECO:0000256" key="1">
    <source>
        <dbReference type="SAM" id="MobiDB-lite"/>
    </source>
</evidence>
<dbReference type="Proteomes" id="UP000467327">
    <property type="component" value="Chromosome"/>
</dbReference>
<organism evidence="3 4">
    <name type="scientific">Mycolicibacterium aichiense</name>
    <dbReference type="NCBI Taxonomy" id="1799"/>
    <lineage>
        <taxon>Bacteria</taxon>
        <taxon>Bacillati</taxon>
        <taxon>Actinomycetota</taxon>
        <taxon>Actinomycetes</taxon>
        <taxon>Mycobacteriales</taxon>
        <taxon>Mycobacteriaceae</taxon>
        <taxon>Mycolicibacterium</taxon>
    </lineage>
</organism>
<dbReference type="EMBL" id="AP022561">
    <property type="protein sequence ID" value="BBX08685.1"/>
    <property type="molecule type" value="Genomic_DNA"/>
</dbReference>
<name>A0AAD1MDI9_9MYCO</name>
<reference evidence="3 4" key="1">
    <citation type="journal article" date="2019" name="Emerg. Microbes Infect.">
        <title>Comprehensive subspecies identification of 175 nontuberculous mycobacteria species based on 7547 genomic profiles.</title>
        <authorList>
            <person name="Matsumoto Y."/>
            <person name="Kinjo T."/>
            <person name="Motooka D."/>
            <person name="Nabeya D."/>
            <person name="Jung N."/>
            <person name="Uechi K."/>
            <person name="Horii T."/>
            <person name="Iida T."/>
            <person name="Fujita J."/>
            <person name="Nakamura S."/>
        </authorList>
    </citation>
    <scope>NUCLEOTIDE SEQUENCE [LARGE SCALE GENOMIC DNA]</scope>
    <source>
        <strain evidence="3 4">JCM 6376</strain>
    </source>
</reference>
<dbReference type="InterPro" id="IPR029058">
    <property type="entry name" value="AB_hydrolase_fold"/>
</dbReference>
<protein>
    <recommendedName>
        <fullName evidence="2">PE-PPE domain-containing protein</fullName>
    </recommendedName>
</protein>
<proteinExistence type="predicted"/>
<feature type="region of interest" description="Disordered" evidence="1">
    <location>
        <begin position="394"/>
        <end position="456"/>
    </location>
</feature>
<dbReference type="InterPro" id="IPR013228">
    <property type="entry name" value="PE-PPE_C"/>
</dbReference>
<feature type="compositionally biased region" description="Low complexity" evidence="1">
    <location>
        <begin position="412"/>
        <end position="436"/>
    </location>
</feature>
<keyword evidence="4" id="KW-1185">Reference proteome</keyword>
<gene>
    <name evidence="3" type="ORF">MAIC_34880</name>
</gene>
<dbReference type="AlphaFoldDB" id="A0AAD1MDI9"/>
<sequence>MEKASRPVATTMIALGGALLMALMPLNSVAIAWAATALIMGGTGHPLSVPQDSAQYIANYVDKAHGVYVVPSGLCTGGSVGCVDVAVYTPEEFPIATGLHAMPFDSSVAIGLANLDACLRGKSCTVTEPPFTTTGPRTVADTSYVVYGYSQSATVAAKEKYDLIAHPPPGETVGFVVTSNPNRPNGGILERFVGAHLPVFGVTFDGAMTTNSPQPTPLTTVDVARQYDPVSDFPTNPFNVVADLNVALGFLYFHPETAYFSATTVELQGQQQDTTYYLIPAQTLPLLMPLEQIPIIGPPIAATLDPPLRVLVEAGYDRTINPGRPTPAQYLYSPNLIKTAINFVAAIPTGWDNGIAMVTGDSANRPFHTAPQGTYGVGGPPVYAGAIDPYGPPTPYTPAPVRHTAPAATSHAVSARVRPSARTARSSARPVRAVTATPRPAPVRALPNSASRHARS</sequence>
<evidence type="ECO:0000259" key="2">
    <source>
        <dbReference type="Pfam" id="PF08237"/>
    </source>
</evidence>